<dbReference type="EMBL" id="JBHTIS010004371">
    <property type="protein sequence ID" value="MFD1052381.1"/>
    <property type="molecule type" value="Genomic_DNA"/>
</dbReference>
<evidence type="ECO:0000313" key="2">
    <source>
        <dbReference type="Proteomes" id="UP001597045"/>
    </source>
</evidence>
<reference evidence="2" key="1">
    <citation type="journal article" date="2019" name="Int. J. Syst. Evol. Microbiol.">
        <title>The Global Catalogue of Microorganisms (GCM) 10K type strain sequencing project: providing services to taxonomists for standard genome sequencing and annotation.</title>
        <authorList>
            <consortium name="The Broad Institute Genomics Platform"/>
            <consortium name="The Broad Institute Genome Sequencing Center for Infectious Disease"/>
            <person name="Wu L."/>
            <person name="Ma J."/>
        </authorList>
    </citation>
    <scope>NUCLEOTIDE SEQUENCE [LARGE SCALE GENOMIC DNA]</scope>
    <source>
        <strain evidence="2">JCM 31486</strain>
    </source>
</reference>
<dbReference type="Proteomes" id="UP001597045">
    <property type="component" value="Unassembled WGS sequence"/>
</dbReference>
<keyword evidence="2" id="KW-1185">Reference proteome</keyword>
<comment type="caution">
    <text evidence="1">The sequence shown here is derived from an EMBL/GenBank/DDBJ whole genome shotgun (WGS) entry which is preliminary data.</text>
</comment>
<protein>
    <submittedName>
        <fullName evidence="1">Uncharacterized protein</fullName>
    </submittedName>
</protein>
<name>A0ABW3MP17_9PSEU</name>
<sequence length="28" mass="3159">MYGSLTTASIDLRNFLAVNRNNLIQFAD</sequence>
<proteinExistence type="predicted"/>
<gene>
    <name evidence="1" type="ORF">ACFQ1S_45770</name>
</gene>
<accession>A0ABW3MP17</accession>
<feature type="non-terminal residue" evidence="1">
    <location>
        <position position="28"/>
    </location>
</feature>
<evidence type="ECO:0000313" key="1">
    <source>
        <dbReference type="EMBL" id="MFD1052381.1"/>
    </source>
</evidence>
<organism evidence="1 2">
    <name type="scientific">Kibdelosporangium lantanae</name>
    <dbReference type="NCBI Taxonomy" id="1497396"/>
    <lineage>
        <taxon>Bacteria</taxon>
        <taxon>Bacillati</taxon>
        <taxon>Actinomycetota</taxon>
        <taxon>Actinomycetes</taxon>
        <taxon>Pseudonocardiales</taxon>
        <taxon>Pseudonocardiaceae</taxon>
        <taxon>Kibdelosporangium</taxon>
    </lineage>
</organism>